<feature type="compositionally biased region" description="Polar residues" evidence="5">
    <location>
        <begin position="1984"/>
        <end position="1998"/>
    </location>
</feature>
<dbReference type="InterPro" id="IPR015943">
    <property type="entry name" value="WD40/YVTN_repeat-like_dom_sf"/>
</dbReference>
<feature type="region of interest" description="Disordered" evidence="5">
    <location>
        <begin position="618"/>
        <end position="652"/>
    </location>
</feature>
<feature type="compositionally biased region" description="Low complexity" evidence="5">
    <location>
        <begin position="16"/>
        <end position="27"/>
    </location>
</feature>
<feature type="region of interest" description="Disordered" evidence="5">
    <location>
        <begin position="117"/>
        <end position="142"/>
    </location>
</feature>
<feature type="region of interest" description="Disordered" evidence="5">
    <location>
        <begin position="303"/>
        <end position="325"/>
    </location>
</feature>
<dbReference type="SMART" id="SM00320">
    <property type="entry name" value="WD40"/>
    <property type="match status" value="5"/>
</dbReference>
<evidence type="ECO:0000256" key="5">
    <source>
        <dbReference type="SAM" id="MobiDB-lite"/>
    </source>
</evidence>
<evidence type="ECO:0000259" key="6">
    <source>
        <dbReference type="SMART" id="SM00228"/>
    </source>
</evidence>
<feature type="region of interest" description="Disordered" evidence="5">
    <location>
        <begin position="2025"/>
        <end position="2058"/>
    </location>
</feature>
<keyword evidence="3" id="KW-0689">Ribosomal protein</keyword>
<dbReference type="SUPFAM" id="SSF50156">
    <property type="entry name" value="PDZ domain-like"/>
    <property type="match status" value="1"/>
</dbReference>
<keyword evidence="2" id="KW-0677">Repeat</keyword>
<dbReference type="SMART" id="SM00228">
    <property type="entry name" value="PDZ"/>
    <property type="match status" value="1"/>
</dbReference>
<feature type="repeat" description="WD" evidence="4">
    <location>
        <begin position="571"/>
        <end position="612"/>
    </location>
</feature>
<accession>A0A3P3Z3Q3</accession>
<evidence type="ECO:0000313" key="7">
    <source>
        <dbReference type="EMBL" id="SYZ64842.1"/>
    </source>
</evidence>
<dbReference type="PROSITE" id="PS50294">
    <property type="entry name" value="WD_REPEATS_REGION"/>
    <property type="match status" value="1"/>
</dbReference>
<feature type="compositionally biased region" description="Basic and acidic residues" evidence="5">
    <location>
        <begin position="311"/>
        <end position="325"/>
    </location>
</feature>
<proteinExistence type="predicted"/>
<dbReference type="SUPFAM" id="SSF50978">
    <property type="entry name" value="WD40 repeat-like"/>
    <property type="match status" value="1"/>
</dbReference>
<dbReference type="InterPro" id="IPR001680">
    <property type="entry name" value="WD40_rpt"/>
</dbReference>
<feature type="compositionally biased region" description="Polar residues" evidence="5">
    <location>
        <begin position="2045"/>
        <end position="2058"/>
    </location>
</feature>
<dbReference type="PROSITE" id="PS50082">
    <property type="entry name" value="WD_REPEATS_2"/>
    <property type="match status" value="1"/>
</dbReference>
<evidence type="ECO:0000256" key="4">
    <source>
        <dbReference type="PROSITE-ProRule" id="PRU00221"/>
    </source>
</evidence>
<dbReference type="InterPro" id="IPR001478">
    <property type="entry name" value="PDZ"/>
</dbReference>
<dbReference type="Pfam" id="PF00400">
    <property type="entry name" value="WD40"/>
    <property type="match status" value="1"/>
</dbReference>
<dbReference type="PANTHER" id="PTHR19848">
    <property type="entry name" value="WD40 REPEAT PROTEIN"/>
    <property type="match status" value="1"/>
</dbReference>
<dbReference type="InterPro" id="IPR019775">
    <property type="entry name" value="WD40_repeat_CS"/>
</dbReference>
<dbReference type="Proteomes" id="UP000319462">
    <property type="component" value="Chromosome 19"/>
</dbReference>
<name>A0A3P3Z3Q3_LEIBR</name>
<evidence type="ECO:0000313" key="8">
    <source>
        <dbReference type="Proteomes" id="UP000319462"/>
    </source>
</evidence>
<feature type="compositionally biased region" description="Polar residues" evidence="5">
    <location>
        <begin position="73"/>
        <end position="89"/>
    </location>
</feature>
<evidence type="ECO:0000256" key="2">
    <source>
        <dbReference type="ARBA" id="ARBA00022737"/>
    </source>
</evidence>
<feature type="compositionally biased region" description="Polar residues" evidence="5">
    <location>
        <begin position="1647"/>
        <end position="1702"/>
    </location>
</feature>
<dbReference type="PANTHER" id="PTHR19848:SF8">
    <property type="entry name" value="F-BOX AND WD REPEAT DOMAIN CONTAINING 7"/>
    <property type="match status" value="1"/>
</dbReference>
<sequence length="2184" mass="232773">MSLSSSYHDARGAAQRGVGSHSRSSGRPTLVRSPMSQAGRARASRRSTPRASSLGPALHRKASASPAAPSRLIGTTPTDPQVPSSQVDVTDTRDAIVSVGVLTSAALTQSVIQTEGRVTASQSLRPSRLRGNSLDGGSTAASTNLSRRIAQQRLLVEPATVTSAGDAPWRISGRCPSVQSSQSCATRQSSAKAMDCTGSLSPQPTVSATLLKSPGVSHLRPLQSSKKADYLNLAHQRSFMGRFRCATPVVVRTPAATTSHSNCAPSTADDSALLHLDSRGEEQREAAATSACGTTDYATGEGGCASPSAIPDERRQGVEADAQHAVDESPPYAVAAGHPSLLAAAEGFSPHLGRRASAAGMSIASSGKMRRGAGRGRPSSVLNGAHPRALLLSSSASAVVLSTRTTVSASVKGGPFAANGEVPAANMEALAKSGLHTTLWLARQDGVLEVRSMANHNQVLASLPLRDMRVVITSLTEVCGNRVVAGYTDGSLRVYDAVTMKQTAEHHVHTAAVTCLLYVRSAPRLSLPTTIDTEPHDKRGSAPTQSLLLTGSLDRFIVVWEAASMCCLHKLKGSLRSICALAATATGGYAFSGSDDGTLRMWDVVQGDQLTITKEERANLAKSGSGVNSSIPAPPPPSQQQQQQLAPASAAVPAAAAGQSRSSVSFRALHDVQAQSDRMASVSTPTAHSSCVVQYSLLASVSASASSFAASGPSPLSISPAVASSRHHRSLEHYSAIKKSPLDNCAGARGAPVAIRGTHPLTLPADDSGRVSSLPLHSLSSSPLMPSAVVTSVAPAGTGMLSSPFREGGMLVGPKGGTAPLHRGLEREAEARYEDNEEAMTDSGTAADCHHGDAARCPSAKRRTLRSLKSDIKKRAKGLHAKRRVAILSSISGRESEGTKTKSASASPVAAKSMKRKKRAPKKVTKSTTLATESTPVLTRKLSNLLEQRLESWLNLYQQRVLLSATSMRLTQLISAGYDAVAAVNWPIECAHTECVTALTVVEDRLLVSASRDATAKVFALPSGQYVRTLSSSRRMPLSSVLYDASVRRLYTAFSDGGVAVYDTRCADLPLLSQLLSPHAMLASTFVLLRTEPMRRFVWAAAAQGEGACGTSPNGDSLSSVVVGAAYFDRTTMAHGPNQTSTSYRVGQPSLRELNAAVSLQQLQQQRALHLTKQAKQSANGALEEMELAGIRRCSFVAARAHIRRQAYCVFVRWRQWAWRRALSSKFEGAVAARAESCVVALLGRYAQRWLNWTRAQKKKSVSEVLREVQLRASEVVLLAVRSEVREGHRHVWSSMANIMERQQQIALLVCAYSRWREFLRAQQTHLRQSVAFNKLLLSMNASSYTPSSYTLTQITRKAARSANQAKALWILMKKTQSSQAHASLHRCFDLWCAWARQHRRAAALAAESREWGAVEPLSATLIQPRQLRRRYFALWQDFTLYVTRSERLSSERNTLEVEWAALQKAIETPMKVGKMQEMLSAAESSTADAEAESKRLAARLETVSSEAVTLRTEAALNLLIAGYRIPSVVHATAQPRPPTGSVATEASSTASLHRGSVASSMSTLLSNSGCCGGAMVWSHSSSFADVDWTEEERAHRQEEDKLLFEVSAVLRALKGKAMQYDRDDKLLSTAHALALRLPIYEPAHRAQTSTEVNPGQHSRLSSQPQRMSRTLSAWSVSNVKSGGSTTVSRLSPSSQKGNRATSFAAGPTGSASPSLATVGLSMMSSTARNVTSAAQMWAAQPAEVTYACLADAFTAVYAKLSGLLHAAALECGVANVTSLSTPTRMASGTPGSATGDDSTIFVPTSWLTQVPLKQRRVMMGEVLKLVTLFDSFTAHNDLPVECAGSISTRGNTSFRSMPLCSLCSRDTAIALLEHASVLLELVDPHLWPRQIKLNNLQDAYAAAIAELNPTVSSVGFSGAAPHNTTVITPNNAGSGEPRSSLEPAPLMMQPLGLCLSDEALQDATTPSITQSFGPLSTERRTNRSASSVHNEPTQMTPLGSVLDGYVPARVYSADERLSSTLKSLEGEGATPRTEPQHLRHHSFSQRSYSGMSTPRSYTPRTATPLVAGTGSNTLLVKPYLGFRVNVDRDTQTMRCTTISIREVTPQYVNAEGADVDGPAQVAGLKVGDQLLRFAGYTVTDLAAFNAVVSRHVHTGAELPVVILRSGEQLCKTIVVGSRTAAGG</sequence>
<dbReference type="Gene3D" id="2.130.10.10">
    <property type="entry name" value="YVTN repeat-like/Quinoprotein amine dehydrogenase"/>
    <property type="match status" value="2"/>
</dbReference>
<dbReference type="Gene3D" id="2.30.42.10">
    <property type="match status" value="1"/>
</dbReference>
<dbReference type="PROSITE" id="PS00678">
    <property type="entry name" value="WD_REPEATS_1"/>
    <property type="match status" value="1"/>
</dbReference>
<feature type="region of interest" description="Disordered" evidence="5">
    <location>
        <begin position="1968"/>
        <end position="2001"/>
    </location>
</feature>
<feature type="domain" description="PDZ" evidence="6">
    <location>
        <begin position="2079"/>
        <end position="2167"/>
    </location>
</feature>
<feature type="region of interest" description="Disordered" evidence="5">
    <location>
        <begin position="1647"/>
        <end position="1711"/>
    </location>
</feature>
<feature type="compositionally biased region" description="Low complexity" evidence="5">
    <location>
        <begin position="901"/>
        <end position="912"/>
    </location>
</feature>
<feature type="region of interest" description="Disordered" evidence="5">
    <location>
        <begin position="359"/>
        <end position="382"/>
    </location>
</feature>
<dbReference type="EMBL" id="LS997618">
    <property type="protein sequence ID" value="SYZ64842.1"/>
    <property type="molecule type" value="Genomic_DNA"/>
</dbReference>
<gene>
    <name evidence="7" type="ORF">LBRM2904_19.0360</name>
</gene>
<dbReference type="InterPro" id="IPR036322">
    <property type="entry name" value="WD40_repeat_dom_sf"/>
</dbReference>
<organism evidence="7 8">
    <name type="scientific">Leishmania braziliensis MHOM/BR/75/M2904</name>
    <dbReference type="NCBI Taxonomy" id="420245"/>
    <lineage>
        <taxon>Eukaryota</taxon>
        <taxon>Discoba</taxon>
        <taxon>Euglenozoa</taxon>
        <taxon>Kinetoplastea</taxon>
        <taxon>Metakinetoplastina</taxon>
        <taxon>Trypanosomatida</taxon>
        <taxon>Trypanosomatidae</taxon>
        <taxon>Leishmaniinae</taxon>
        <taxon>Leishmania</taxon>
        <taxon>Leishmania braziliensis species complex</taxon>
    </lineage>
</organism>
<dbReference type="InterPro" id="IPR036034">
    <property type="entry name" value="PDZ_sf"/>
</dbReference>
<feature type="compositionally biased region" description="Low complexity" evidence="5">
    <location>
        <begin position="639"/>
        <end position="652"/>
    </location>
</feature>
<reference evidence="7 8" key="1">
    <citation type="submission" date="2018-09" db="EMBL/GenBank/DDBJ databases">
        <authorList>
            <person name="Peiro R."/>
            <person name="Begona"/>
            <person name="Cbmso G."/>
            <person name="Lopez M."/>
            <person name="Gonzalez S."/>
        </authorList>
    </citation>
    <scope>NUCLEOTIDE SEQUENCE [LARGE SCALE GENOMIC DNA]</scope>
</reference>
<evidence type="ECO:0000256" key="1">
    <source>
        <dbReference type="ARBA" id="ARBA00022574"/>
    </source>
</evidence>
<feature type="compositionally biased region" description="Basic residues" evidence="5">
    <location>
        <begin position="913"/>
        <end position="925"/>
    </location>
</feature>
<dbReference type="GO" id="GO:0005840">
    <property type="term" value="C:ribosome"/>
    <property type="evidence" value="ECO:0007669"/>
    <property type="project" value="UniProtKB-KW"/>
</dbReference>
<feature type="region of interest" description="Disordered" evidence="5">
    <location>
        <begin position="1"/>
        <end position="89"/>
    </location>
</feature>
<evidence type="ECO:0000256" key="3">
    <source>
        <dbReference type="ARBA" id="ARBA00022980"/>
    </source>
</evidence>
<protein>
    <submittedName>
        <fullName evidence="7">WD_domain</fullName>
    </submittedName>
</protein>
<keyword evidence="3" id="KW-0687">Ribonucleoprotein</keyword>
<feature type="region of interest" description="Disordered" evidence="5">
    <location>
        <begin position="892"/>
        <end position="929"/>
    </location>
</feature>
<keyword evidence="1 4" id="KW-0853">WD repeat</keyword>